<dbReference type="GO" id="GO:0005737">
    <property type="term" value="C:cytoplasm"/>
    <property type="evidence" value="ECO:0007669"/>
    <property type="project" value="TreeGrafter"/>
</dbReference>
<dbReference type="PANTHER" id="PTHR15574">
    <property type="entry name" value="WD REPEAT DOMAIN-CONTAINING FAMILY"/>
    <property type="match status" value="1"/>
</dbReference>
<dbReference type="Proteomes" id="UP000735302">
    <property type="component" value="Unassembled WGS sequence"/>
</dbReference>
<dbReference type="InterPro" id="IPR036322">
    <property type="entry name" value="WD40_repeat_dom_sf"/>
</dbReference>
<evidence type="ECO:0000256" key="1">
    <source>
        <dbReference type="ARBA" id="ARBA00022574"/>
    </source>
</evidence>
<accession>A0AAV3YWM5</accession>
<sequence length="841" mass="93343">MLSMATTQGPQVMLKQPGCIKLKDGTMEQCYWKKKEFQLVLQDLTSSTELAAENLKNTGREPLEMDEGGGKDSKIEVNGGGGDASELHTLREADNAVSSSAKLKTENINMTRGVLLAAEDGKCAALMVEEVTDSQLKISENASNGQDVEMGATSEAKGMTENHCRQMAGPSPPGDSENKVNGENLCVDSDDAVLNLDDSVEKNSSLDIIPGRVELGTVLSSSSPPLSKTVKNDTENTQSTDSERKNSMSEESKNSREKKTYEASMPTASSVASSHSDVISREREEESKAVAPDELPDTLSDSDDMLDSDDDNDEGAGVVNSRLLSARQKNILRRRRLIAGRFGRHQLASSSDSLDDTNSDGNDDDNDQTNKESENDEEIQRVVQGVLDKPMPGPNWFALRELRKREYCNTGRLGSSWFREGVQGSLHMVRRLVTVKRMELHEGCVNALSFNRIGTLLASGSDDLNVVLWNWQKARPSVSYESGHRSNVFQAKFMPFSGDCHVISCARDGQVRLAELNSMGVCKATRKLAQHRGAAHKLALELDSPHVFLSCGEDALTFLFDLRQEKPHKLVTAKENDKKVPLYSIHSNPCDSYQFCVGGRDHYIRVYDKRKISEQSDGGVLKKLCPDHLVTSDLKANVTCAIYNYNGSEILGTYNDEDIYLFDNTMSDGANYIHKYAGHRNNATVKGVNFYGPKSQFIVSGSDCGYVYFWDKETEAIINFQKGDDTGVINVLEPHPTLPVLATSGLDHDVKLWMPMLEEPNIDWDLLKKTMKKNQVERNLERCTSEPEIGGQMLWFIMNHFRNSARRRLREEGQELSSSDDEEEDSNSDDSEGNQMRCAQS</sequence>
<proteinExistence type="predicted"/>
<feature type="region of interest" description="Disordered" evidence="4">
    <location>
        <begin position="346"/>
        <end position="378"/>
    </location>
</feature>
<dbReference type="PROSITE" id="PS50294">
    <property type="entry name" value="WD_REPEATS_REGION"/>
    <property type="match status" value="1"/>
</dbReference>
<dbReference type="AlphaFoldDB" id="A0AAV3YWM5"/>
<feature type="compositionally biased region" description="Acidic residues" evidence="4">
    <location>
        <begin position="294"/>
        <end position="314"/>
    </location>
</feature>
<evidence type="ECO:0000313" key="6">
    <source>
        <dbReference type="Proteomes" id="UP000735302"/>
    </source>
</evidence>
<feature type="region of interest" description="Disordered" evidence="4">
    <location>
        <begin position="202"/>
        <end position="321"/>
    </location>
</feature>
<reference evidence="5 6" key="1">
    <citation type="journal article" date="2021" name="Elife">
        <title>Chloroplast acquisition without the gene transfer in kleptoplastic sea slugs, Plakobranchus ocellatus.</title>
        <authorList>
            <person name="Maeda T."/>
            <person name="Takahashi S."/>
            <person name="Yoshida T."/>
            <person name="Shimamura S."/>
            <person name="Takaki Y."/>
            <person name="Nagai Y."/>
            <person name="Toyoda A."/>
            <person name="Suzuki Y."/>
            <person name="Arimoto A."/>
            <person name="Ishii H."/>
            <person name="Satoh N."/>
            <person name="Nishiyama T."/>
            <person name="Hasebe M."/>
            <person name="Maruyama T."/>
            <person name="Minagawa J."/>
            <person name="Obokata J."/>
            <person name="Shigenobu S."/>
        </authorList>
    </citation>
    <scope>NUCLEOTIDE SEQUENCE [LARGE SCALE GENOMIC DNA]</scope>
</reference>
<dbReference type="InterPro" id="IPR015943">
    <property type="entry name" value="WD40/YVTN_repeat-like_dom_sf"/>
</dbReference>
<dbReference type="SUPFAM" id="SSF50978">
    <property type="entry name" value="WD40 repeat-like"/>
    <property type="match status" value="1"/>
</dbReference>
<evidence type="ECO:0000256" key="3">
    <source>
        <dbReference type="PROSITE-ProRule" id="PRU00221"/>
    </source>
</evidence>
<dbReference type="GO" id="GO:0080008">
    <property type="term" value="C:Cul4-RING E3 ubiquitin ligase complex"/>
    <property type="evidence" value="ECO:0007669"/>
    <property type="project" value="TreeGrafter"/>
</dbReference>
<evidence type="ECO:0000313" key="5">
    <source>
        <dbReference type="EMBL" id="GFN86123.1"/>
    </source>
</evidence>
<comment type="caution">
    <text evidence="5">The sequence shown here is derived from an EMBL/GenBank/DDBJ whole genome shotgun (WGS) entry which is preliminary data.</text>
</comment>
<evidence type="ECO:0000256" key="4">
    <source>
        <dbReference type="SAM" id="MobiDB-lite"/>
    </source>
</evidence>
<dbReference type="SMART" id="SM00320">
    <property type="entry name" value="WD40"/>
    <property type="match status" value="7"/>
</dbReference>
<feature type="region of interest" description="Disordered" evidence="4">
    <location>
        <begin position="156"/>
        <end position="184"/>
    </location>
</feature>
<feature type="compositionally biased region" description="Acidic residues" evidence="4">
    <location>
        <begin position="818"/>
        <end position="832"/>
    </location>
</feature>
<keyword evidence="6" id="KW-1185">Reference proteome</keyword>
<feature type="compositionally biased region" description="Basic and acidic residues" evidence="4">
    <location>
        <begin position="278"/>
        <end position="288"/>
    </location>
</feature>
<protein>
    <submittedName>
        <fullName evidence="5">Ddb1- and cul4-associated factor 8-like</fullName>
    </submittedName>
</protein>
<evidence type="ECO:0000256" key="2">
    <source>
        <dbReference type="ARBA" id="ARBA00022737"/>
    </source>
</evidence>
<dbReference type="PROSITE" id="PS50082">
    <property type="entry name" value="WD_REPEATS_2"/>
    <property type="match status" value="1"/>
</dbReference>
<dbReference type="InterPro" id="IPR001680">
    <property type="entry name" value="WD40_rpt"/>
</dbReference>
<dbReference type="EMBL" id="BLXT01001496">
    <property type="protein sequence ID" value="GFN86123.1"/>
    <property type="molecule type" value="Genomic_DNA"/>
</dbReference>
<organism evidence="5 6">
    <name type="scientific">Plakobranchus ocellatus</name>
    <dbReference type="NCBI Taxonomy" id="259542"/>
    <lineage>
        <taxon>Eukaryota</taxon>
        <taxon>Metazoa</taxon>
        <taxon>Spiralia</taxon>
        <taxon>Lophotrochozoa</taxon>
        <taxon>Mollusca</taxon>
        <taxon>Gastropoda</taxon>
        <taxon>Heterobranchia</taxon>
        <taxon>Euthyneura</taxon>
        <taxon>Panpulmonata</taxon>
        <taxon>Sacoglossa</taxon>
        <taxon>Placobranchoidea</taxon>
        <taxon>Plakobranchidae</taxon>
        <taxon>Plakobranchus</taxon>
    </lineage>
</organism>
<feature type="compositionally biased region" description="Basic and acidic residues" evidence="4">
    <location>
        <begin position="58"/>
        <end position="75"/>
    </location>
</feature>
<name>A0AAV3YWM5_9GAST</name>
<dbReference type="PANTHER" id="PTHR15574:SF21">
    <property type="entry name" value="DDB1- AND CUL4-ASSOCIATED FACTOR 8"/>
    <property type="match status" value="1"/>
</dbReference>
<gene>
    <name evidence="5" type="ORF">PoB_001262900</name>
</gene>
<feature type="compositionally biased region" description="Basic and acidic residues" evidence="4">
    <location>
        <begin position="241"/>
        <end position="261"/>
    </location>
</feature>
<dbReference type="Pfam" id="PF00400">
    <property type="entry name" value="WD40"/>
    <property type="match status" value="2"/>
</dbReference>
<feature type="compositionally biased region" description="Acidic residues" evidence="4">
    <location>
        <begin position="353"/>
        <end position="367"/>
    </location>
</feature>
<keyword evidence="2" id="KW-0677">Repeat</keyword>
<keyword evidence="1 3" id="KW-0853">WD repeat</keyword>
<dbReference type="InterPro" id="IPR045151">
    <property type="entry name" value="DCAF8"/>
</dbReference>
<feature type="compositionally biased region" description="Low complexity" evidence="4">
    <location>
        <begin position="263"/>
        <end position="277"/>
    </location>
</feature>
<feature type="repeat" description="WD" evidence="3">
    <location>
        <begin position="438"/>
        <end position="479"/>
    </location>
</feature>
<feature type="region of interest" description="Disordered" evidence="4">
    <location>
        <begin position="808"/>
        <end position="841"/>
    </location>
</feature>
<feature type="region of interest" description="Disordered" evidence="4">
    <location>
        <begin position="52"/>
        <end position="84"/>
    </location>
</feature>
<dbReference type="Gene3D" id="2.130.10.10">
    <property type="entry name" value="YVTN repeat-like/Quinoprotein amine dehydrogenase"/>
    <property type="match status" value="1"/>
</dbReference>